<reference evidence="2" key="2">
    <citation type="submission" date="2025-09" db="UniProtKB">
        <authorList>
            <consortium name="Ensembl"/>
        </authorList>
    </citation>
    <scope>IDENTIFICATION</scope>
</reference>
<dbReference type="Gene3D" id="3.30.70.330">
    <property type="match status" value="1"/>
</dbReference>
<evidence type="ECO:0000313" key="3">
    <source>
        <dbReference type="Proteomes" id="UP000694406"/>
    </source>
</evidence>
<feature type="domain" description="PAR14-like first RRM" evidence="1">
    <location>
        <begin position="12"/>
        <end position="91"/>
    </location>
</feature>
<dbReference type="AlphaFoldDB" id="A0A8C5WSW7"/>
<reference evidence="2" key="1">
    <citation type="submission" date="2025-08" db="UniProtKB">
        <authorList>
            <consortium name="Ensembl"/>
        </authorList>
    </citation>
    <scope>IDENTIFICATION</scope>
</reference>
<name>A0A8C5WSW7_LATLA</name>
<evidence type="ECO:0000313" key="2">
    <source>
        <dbReference type="Ensembl" id="ENSLLTP00000011373.1"/>
    </source>
</evidence>
<evidence type="ECO:0000259" key="1">
    <source>
        <dbReference type="Pfam" id="PF23222"/>
    </source>
</evidence>
<dbReference type="Pfam" id="PF23222">
    <property type="entry name" value="RRM_PARP14_1"/>
    <property type="match status" value="1"/>
</dbReference>
<organism evidence="2 3">
    <name type="scientific">Laticauda laticaudata</name>
    <name type="common">Blue-ringed sea krait</name>
    <name type="synonym">Blue-lipped sea krait</name>
    <dbReference type="NCBI Taxonomy" id="8630"/>
    <lineage>
        <taxon>Eukaryota</taxon>
        <taxon>Metazoa</taxon>
        <taxon>Chordata</taxon>
        <taxon>Craniata</taxon>
        <taxon>Vertebrata</taxon>
        <taxon>Euteleostomi</taxon>
        <taxon>Lepidosauria</taxon>
        <taxon>Squamata</taxon>
        <taxon>Bifurcata</taxon>
        <taxon>Unidentata</taxon>
        <taxon>Episquamata</taxon>
        <taxon>Toxicofera</taxon>
        <taxon>Serpentes</taxon>
        <taxon>Colubroidea</taxon>
        <taxon>Elapidae</taxon>
        <taxon>Laticaudinae</taxon>
        <taxon>Laticauda</taxon>
    </lineage>
</organism>
<dbReference type="GeneTree" id="ENSGT00940000154311"/>
<sequence length="120" mass="13301">MAEGEAGCGFPLVVKGNWGCSLSKSLKNKLLCYFQSPKRSGGGECKILVDPDREEQITVYFAREEVRESVLRIKSHELSLPEMKSLKLTVSLPSVEVAPNNNVPLEEQDPSQVSMFTMLV</sequence>
<protein>
    <recommendedName>
        <fullName evidence="1">PAR14-like first RRM domain-containing protein</fullName>
    </recommendedName>
</protein>
<dbReference type="InterPro" id="IPR057051">
    <property type="entry name" value="PARP14_RPM_1"/>
</dbReference>
<dbReference type="Ensembl" id="ENSLLTT00000011824.1">
    <property type="protein sequence ID" value="ENSLLTP00000011373.1"/>
    <property type="gene ID" value="ENSLLTG00000008763.1"/>
</dbReference>
<accession>A0A8C5WSW7</accession>
<proteinExistence type="predicted"/>
<keyword evidence="3" id="KW-1185">Reference proteome</keyword>
<dbReference type="Proteomes" id="UP000694406">
    <property type="component" value="Unplaced"/>
</dbReference>
<dbReference type="InterPro" id="IPR012677">
    <property type="entry name" value="Nucleotide-bd_a/b_plait_sf"/>
</dbReference>